<accession>A0A8I0MZG0</accession>
<dbReference type="EMBL" id="AQHF01000032">
    <property type="protein sequence ID" value="MBE0348308.1"/>
    <property type="molecule type" value="Genomic_DNA"/>
</dbReference>
<evidence type="ECO:0000313" key="2">
    <source>
        <dbReference type="Proteomes" id="UP000660708"/>
    </source>
</evidence>
<protein>
    <submittedName>
        <fullName evidence="1">Uncharacterized protein</fullName>
    </submittedName>
</protein>
<reference evidence="1 2" key="1">
    <citation type="submission" date="2015-06" db="EMBL/GenBank/DDBJ databases">
        <title>Genome sequence of Pseudoalteromonas peptidolytica.</title>
        <authorList>
            <person name="Xie B.-B."/>
            <person name="Rong J.-C."/>
            <person name="Qin Q.-L."/>
            <person name="Zhang Y.-Z."/>
        </authorList>
    </citation>
    <scope>NUCLEOTIDE SEQUENCE [LARGE SCALE GENOMIC DNA]</scope>
    <source>
        <strain evidence="1 2">F12-50-A1</strain>
    </source>
</reference>
<organism evidence="1 2">
    <name type="scientific">Pseudoalteromonas peptidolytica F12-50-A1</name>
    <dbReference type="NCBI Taxonomy" id="1315280"/>
    <lineage>
        <taxon>Bacteria</taxon>
        <taxon>Pseudomonadati</taxon>
        <taxon>Pseudomonadota</taxon>
        <taxon>Gammaproteobacteria</taxon>
        <taxon>Alteromonadales</taxon>
        <taxon>Pseudoalteromonadaceae</taxon>
        <taxon>Pseudoalteromonas</taxon>
    </lineage>
</organism>
<dbReference type="AlphaFoldDB" id="A0A8I0MZG0"/>
<dbReference type="Proteomes" id="UP000660708">
    <property type="component" value="Unassembled WGS sequence"/>
</dbReference>
<comment type="caution">
    <text evidence="1">The sequence shown here is derived from an EMBL/GenBank/DDBJ whole genome shotgun (WGS) entry which is preliminary data.</text>
</comment>
<gene>
    <name evidence="1" type="ORF">PPEP_a4601</name>
</gene>
<sequence length="73" mass="8447">MGIKKVNSIIENLLFDEESSTFVAYSKIDIEDYSRKVGDYIPEDRFPIALVKHCGFSVESLNDKFEHIYTKLV</sequence>
<evidence type="ECO:0000313" key="1">
    <source>
        <dbReference type="EMBL" id="MBE0348308.1"/>
    </source>
</evidence>
<keyword evidence="2" id="KW-1185">Reference proteome</keyword>
<name>A0A8I0MZG0_9GAMM</name>
<proteinExistence type="predicted"/>